<sequence>MKLLTLGGAAVEGVTYRREKPLLLLAYLCLEGPQPRRRLASLFWPDAANPMNSLAQNLIRLRALPGAVLEQGGRVEALIPSDAQAFRDHCLAARPADALALYHGAFLDGLNITLNPDLEEWLLDTRETLAREARAAHLTQAEHHHAHGEHPQAHAHATHAYHVPGAPPCDPEDLLRLWQILGHTDHPLTLTLRRDASELALTLPAPAPTLPATPLIGRAAELAALAALPPGQIAWISSPPGLGKTALLDHLAGHGWRVLPARSGPPLATLQPLSAHPLSSAADALNLLRDTRLKLALDDWEDMDDATRTVLTLAARQHPGATLAITARQPPALPTPHHLPLHALTEHDLQAHPGAHAATGGHPTLLAAHLNGTPPEQTLDAHLTLLGPDHRHLLIALAAQEPPNLAATRAALNLTPDTLAATLHTLTREGLTTPDGQVLTTTARQLLNAHPLTTTLTHLHLARHHPRETAWPHWLAARHYWEPHDLPACAAAAHWHADQQMKSGHPARAARTLESAPQTDAVNLLRGWAELRTGNATAAQRTVDDTHPTPTHRPRPWQILAAACALKLGHLNILRELLDTLDHTGAPPEARTVHLRGMLALREARDAEARTLFRQAGLRFRSEGLPGDAVIAESLVAMLNVRQGQPVHAAFRDVLHASRPFPRERVHVLTNYVYSLTATHAPDTDVNAAYEETVTLAEQTNDLEGGAAAWNTWGVHAHLARDYEQAAHRYRRALHLVEGTGNLRLHGLIQSNLSELTDDHAQLAATLDLLSSAGHDTLSQTIQNNILR</sequence>
<dbReference type="Gene3D" id="1.25.40.10">
    <property type="entry name" value="Tetratricopeptide repeat domain"/>
    <property type="match status" value="1"/>
</dbReference>
<evidence type="ECO:0008006" key="4">
    <source>
        <dbReference type="Google" id="ProtNLM"/>
    </source>
</evidence>
<evidence type="ECO:0000256" key="1">
    <source>
        <dbReference type="SAM" id="MobiDB-lite"/>
    </source>
</evidence>
<comment type="caution">
    <text evidence="2">The sequence shown here is derived from an EMBL/GenBank/DDBJ whole genome shotgun (WGS) entry which is preliminary data.</text>
</comment>
<evidence type="ECO:0000313" key="3">
    <source>
        <dbReference type="Proteomes" id="UP000634308"/>
    </source>
</evidence>
<organism evidence="2 3">
    <name type="scientific">Deinococcus seoulensis</name>
    <dbReference type="NCBI Taxonomy" id="1837379"/>
    <lineage>
        <taxon>Bacteria</taxon>
        <taxon>Thermotogati</taxon>
        <taxon>Deinococcota</taxon>
        <taxon>Deinococci</taxon>
        <taxon>Deinococcales</taxon>
        <taxon>Deinococcaceae</taxon>
        <taxon>Deinococcus</taxon>
    </lineage>
</organism>
<dbReference type="EMBL" id="BMQM01000013">
    <property type="protein sequence ID" value="GGR59450.1"/>
    <property type="molecule type" value="Genomic_DNA"/>
</dbReference>
<dbReference type="RefSeq" id="WP_189064981.1">
    <property type="nucleotide sequence ID" value="NZ_BMQM01000013.1"/>
</dbReference>
<dbReference type="Proteomes" id="UP000634308">
    <property type="component" value="Unassembled WGS sequence"/>
</dbReference>
<protein>
    <recommendedName>
        <fullName evidence="4">SARP family transcriptional regulator</fullName>
    </recommendedName>
</protein>
<proteinExistence type="predicted"/>
<feature type="region of interest" description="Disordered" evidence="1">
    <location>
        <begin position="138"/>
        <end position="157"/>
    </location>
</feature>
<keyword evidence="3" id="KW-1185">Reference proteome</keyword>
<accession>A0ABQ2RTY4</accession>
<evidence type="ECO:0000313" key="2">
    <source>
        <dbReference type="EMBL" id="GGR59450.1"/>
    </source>
</evidence>
<reference evidence="3" key="1">
    <citation type="journal article" date="2019" name="Int. J. Syst. Evol. Microbiol.">
        <title>The Global Catalogue of Microorganisms (GCM) 10K type strain sequencing project: providing services to taxonomists for standard genome sequencing and annotation.</title>
        <authorList>
            <consortium name="The Broad Institute Genomics Platform"/>
            <consortium name="The Broad Institute Genome Sequencing Center for Infectious Disease"/>
            <person name="Wu L."/>
            <person name="Ma J."/>
        </authorList>
    </citation>
    <scope>NUCLEOTIDE SEQUENCE [LARGE SCALE GENOMIC DNA]</scope>
    <source>
        <strain evidence="3">JCM 31404</strain>
    </source>
</reference>
<name>A0ABQ2RTY4_9DEIO</name>
<dbReference type="InterPro" id="IPR011990">
    <property type="entry name" value="TPR-like_helical_dom_sf"/>
</dbReference>
<feature type="compositionally biased region" description="Basic and acidic residues" evidence="1">
    <location>
        <begin position="138"/>
        <end position="152"/>
    </location>
</feature>
<gene>
    <name evidence="2" type="ORF">GCM10008959_21440</name>
</gene>